<dbReference type="OrthoDB" id="4640573at2"/>
<dbReference type="EMBL" id="BANT01000038">
    <property type="protein sequence ID" value="GAC58391.1"/>
    <property type="molecule type" value="Genomic_DNA"/>
</dbReference>
<gene>
    <name evidence="1" type="ORF">GOHSU_38_00300</name>
</gene>
<accession>L7LCC5</accession>
<proteinExistence type="predicted"/>
<keyword evidence="2" id="KW-1185">Reference proteome</keyword>
<reference evidence="1 2" key="1">
    <citation type="submission" date="2012-12" db="EMBL/GenBank/DDBJ databases">
        <title>Whole genome shotgun sequence of Gordonia hirsuta NBRC 16056.</title>
        <authorList>
            <person name="Isaki-Nakamura S."/>
            <person name="Hosoyama A."/>
            <person name="Tsuchikane K."/>
            <person name="Katsumata H."/>
            <person name="Baba S."/>
            <person name="Yamazaki S."/>
            <person name="Fujita N."/>
        </authorList>
    </citation>
    <scope>NUCLEOTIDE SEQUENCE [LARGE SCALE GENOMIC DNA]</scope>
    <source>
        <strain evidence="1 2">NBRC 16056</strain>
    </source>
</reference>
<comment type="caution">
    <text evidence="1">The sequence shown here is derived from an EMBL/GenBank/DDBJ whole genome shotgun (WGS) entry which is preliminary data.</text>
</comment>
<evidence type="ECO:0000313" key="1">
    <source>
        <dbReference type="EMBL" id="GAC58391.1"/>
    </source>
</evidence>
<dbReference type="Proteomes" id="UP000053405">
    <property type="component" value="Unassembled WGS sequence"/>
</dbReference>
<name>L7LCC5_9ACTN</name>
<sequence length="83" mass="9205">MTVPITFRFVDVYDDEPHVQLETLMAPPPPIATPTELNEWADDHVFPHTGDGKAIDKDAAYFAEVTVCDSQPELVGVEFAWGC</sequence>
<evidence type="ECO:0000313" key="2">
    <source>
        <dbReference type="Proteomes" id="UP000053405"/>
    </source>
</evidence>
<dbReference type="RefSeq" id="WP_005942423.1">
    <property type="nucleotide sequence ID" value="NZ_ATVK01000058.1"/>
</dbReference>
<dbReference type="AlphaFoldDB" id="L7LCC5"/>
<protein>
    <submittedName>
        <fullName evidence="1">Uncharacterized protein</fullName>
    </submittedName>
</protein>
<organism evidence="1 2">
    <name type="scientific">Gordonia hirsuta DSM 44140 = NBRC 16056</name>
    <dbReference type="NCBI Taxonomy" id="1121927"/>
    <lineage>
        <taxon>Bacteria</taxon>
        <taxon>Bacillati</taxon>
        <taxon>Actinomycetota</taxon>
        <taxon>Actinomycetes</taxon>
        <taxon>Mycobacteriales</taxon>
        <taxon>Gordoniaceae</taxon>
        <taxon>Gordonia</taxon>
    </lineage>
</organism>